<dbReference type="SMART" id="SM00228">
    <property type="entry name" value="PDZ"/>
    <property type="match status" value="3"/>
</dbReference>
<feature type="domain" description="FH2" evidence="4">
    <location>
        <begin position="882"/>
        <end position="1277"/>
    </location>
</feature>
<dbReference type="InterPro" id="IPR051425">
    <property type="entry name" value="Formin_Homology"/>
</dbReference>
<dbReference type="PROSITE" id="PS50106">
    <property type="entry name" value="PDZ"/>
    <property type="match status" value="3"/>
</dbReference>
<dbReference type="EnsemblMetazoa" id="G1118.1">
    <property type="protein sequence ID" value="G1118.1:cds"/>
    <property type="gene ID" value="G1118"/>
</dbReference>
<feature type="region of interest" description="Disordered" evidence="2">
    <location>
        <begin position="492"/>
        <end position="512"/>
    </location>
</feature>
<feature type="compositionally biased region" description="Pro residues" evidence="2">
    <location>
        <begin position="863"/>
        <end position="878"/>
    </location>
</feature>
<evidence type="ECO:0000259" key="4">
    <source>
        <dbReference type="PROSITE" id="PS51444"/>
    </source>
</evidence>
<feature type="domain" description="PDZ" evidence="3">
    <location>
        <begin position="292"/>
        <end position="363"/>
    </location>
</feature>
<proteinExistence type="predicted"/>
<evidence type="ECO:0000259" key="3">
    <source>
        <dbReference type="PROSITE" id="PS50106"/>
    </source>
</evidence>
<dbReference type="PANTHER" id="PTHR45725">
    <property type="entry name" value="FORMIN HOMOLOGY 2 FAMILY MEMBER"/>
    <property type="match status" value="1"/>
</dbReference>
<evidence type="ECO:0000313" key="5">
    <source>
        <dbReference type="EnsemblMetazoa" id="G1118.1:cds"/>
    </source>
</evidence>
<dbReference type="SMART" id="SM00498">
    <property type="entry name" value="FH2"/>
    <property type="match status" value="1"/>
</dbReference>
<dbReference type="PANTHER" id="PTHR45725:SF3">
    <property type="entry name" value="DELPHILIN"/>
    <property type="match status" value="1"/>
</dbReference>
<dbReference type="PROSITE" id="PS51444">
    <property type="entry name" value="FH2"/>
    <property type="match status" value="1"/>
</dbReference>
<evidence type="ECO:0008006" key="7">
    <source>
        <dbReference type="Google" id="ProtNLM"/>
    </source>
</evidence>
<dbReference type="Proteomes" id="UP000005408">
    <property type="component" value="Unassembled WGS sequence"/>
</dbReference>
<dbReference type="CDD" id="cd07355">
    <property type="entry name" value="HN_L-delphilin-R2_like"/>
    <property type="match status" value="1"/>
</dbReference>
<dbReference type="Pfam" id="PF02181">
    <property type="entry name" value="FH2"/>
    <property type="match status" value="1"/>
</dbReference>
<dbReference type="Gene3D" id="1.20.58.2220">
    <property type="entry name" value="Formin, FH2 domain"/>
    <property type="match status" value="1"/>
</dbReference>
<protein>
    <recommendedName>
        <fullName evidence="7">Delphilin</fullName>
    </recommendedName>
</protein>
<organism evidence="5 6">
    <name type="scientific">Magallana gigas</name>
    <name type="common">Pacific oyster</name>
    <name type="synonym">Crassostrea gigas</name>
    <dbReference type="NCBI Taxonomy" id="29159"/>
    <lineage>
        <taxon>Eukaryota</taxon>
        <taxon>Metazoa</taxon>
        <taxon>Spiralia</taxon>
        <taxon>Lophotrochozoa</taxon>
        <taxon>Mollusca</taxon>
        <taxon>Bivalvia</taxon>
        <taxon>Autobranchia</taxon>
        <taxon>Pteriomorphia</taxon>
        <taxon>Ostreida</taxon>
        <taxon>Ostreoidea</taxon>
        <taxon>Ostreidae</taxon>
        <taxon>Magallana</taxon>
    </lineage>
</organism>
<feature type="compositionally biased region" description="Polar residues" evidence="2">
    <location>
        <begin position="588"/>
        <end position="604"/>
    </location>
</feature>
<dbReference type="InterPro" id="IPR042201">
    <property type="entry name" value="FH2_Formin_sf"/>
</dbReference>
<name>A0A8W8HVV4_MAGGI</name>
<feature type="region of interest" description="Disordered" evidence="2">
    <location>
        <begin position="830"/>
        <end position="882"/>
    </location>
</feature>
<sequence length="1381" mass="156210">MPLRMSHKWPKSCGFDVFGEGPAYVLSVAKGSIAFHAGLSPGDEIIELDGEDVTNASATTLKSLAKHSRSQPPTLGVITRVQQIEVVCSRVSGCGFDVQGNKPVHVKNVELSGPAHQAGVKPGDILLEMNGFPIRKQEDVRPFLSGRLRRLAISIIPVGRRKEYKHVLKRNVPTQNQPGEWGRVKRAKSLHDRMNEILGNDYEKKMAVVSVLKQYAEDRDVDMLARALAAILKTPKQTRIIQQIRQFIPPKPRARFDEFHKYQRANMINFEEEASKFDHAHTERRVFQIFRENGSFGFVIKGNNPVCVESVDPLGPADKAGLQAGDVILKLNSIDVRRCTHAHLVQLLQDSGSSPEIEVLRTHRDGGLSTFSMSTMSLSSISSHASSEWMKADGKDMIDSNGKSFKSHAEYLLTSKERSHMRKAMIHYDTSRNIVDFYNKVSQILDTQSKKTLWKFILLKLTPPHQEYCLNKINLSEEVLLEVAALPSHIGRTDGRKISRPHTPRQKPQLTSFQQQCEYLLTSRERTHLKRSLRAYAHNRNVESLIQSLEIILDTPSKHTLWMFIIPLLITEHQDYTRERLNLQASSKNSIKTGTPGSHFGSTRSKVHGNPNDEFKYVGAAASSLKRNQGRSNWSSYSSDEDVRDRSIRSGVRKARGRLWKKMHPGYTYSSDDIDLIGKHGYDFSRHRDGTGKAYDFALMKELEETRKVVQEAKRAFQSNRGSESEEEIHSATKYVTVIPIPQFEHSNLNHHESPLLNGHAHSTSLPNGLNEPPEIIFTSESDSEADFQATMTKSLFSVNSKDSFNTRALTALKELDAAMAAEASDLELGPLGMKRNGSVPSPSQSSTNEDTDPDTDHQVAVPAPPAPPPPPPPPPPSLVTDVGMSVHQVNVKRINWEKLDADKVENTIWEQLGNDDLDDVIKYLELENHFSVQNKKTKVPEKRNEIYILNPKKAYNISILLGHLRLSVEDMKQALYEMDEEILTPELLKQLVAFAPSKTEMEHFNSFDGDLDELSKPDLFAYEMSRVPGYEQRLKALLFKGNFNEKITEMKENLQHIRKASKELRHSRKLAKLLELILAMGNYMNKGNQRVGEAIGFKISFLSQLDITKTKDNKTTFIHVLADAVVTRFPDVLAVGEELGTVMAVGKGKLACMSNIMLNQELQELRKVLQEISNTLDKFGSQKTRTLNDCFQDVMGHFISQASDEIQALFRLQANTMEEFQSMVQFFGEDPKKTTTTEIFGIFADFITKFEAAHQQNMMHRRRDSLADIKTMASVTSTITEEFLTCSICFEIYKDPKTLHACILFAKTASITYDKKKLLGSITTRFGQNSKSLVRNMREKICDSFVKRVTFQFVETVLFLVTRTTSVWLHQMQENIWMEI</sequence>
<feature type="coiled-coil region" evidence="1">
    <location>
        <begin position="1156"/>
        <end position="1183"/>
    </location>
</feature>
<feature type="domain" description="PDZ" evidence="3">
    <location>
        <begin position="1"/>
        <end position="68"/>
    </location>
</feature>
<evidence type="ECO:0000313" key="6">
    <source>
        <dbReference type="Proteomes" id="UP000005408"/>
    </source>
</evidence>
<keyword evidence="1" id="KW-0175">Coiled coil</keyword>
<dbReference type="Gene3D" id="1.20.1160.20">
    <property type="match status" value="3"/>
</dbReference>
<feature type="compositionally biased region" description="Polar residues" evidence="2">
    <location>
        <begin position="839"/>
        <end position="849"/>
    </location>
</feature>
<dbReference type="Pfam" id="PF00595">
    <property type="entry name" value="PDZ"/>
    <property type="match status" value="3"/>
</dbReference>
<dbReference type="CDD" id="cd07354">
    <property type="entry name" value="HN_L-delphilin-R1_like"/>
    <property type="match status" value="1"/>
</dbReference>
<dbReference type="InterPro" id="IPR001478">
    <property type="entry name" value="PDZ"/>
</dbReference>
<dbReference type="SUPFAM" id="SSF50156">
    <property type="entry name" value="PDZ domain-like"/>
    <property type="match status" value="3"/>
</dbReference>
<feature type="region of interest" description="Disordered" evidence="2">
    <location>
        <begin position="588"/>
        <end position="612"/>
    </location>
</feature>
<dbReference type="Gene3D" id="2.30.42.10">
    <property type="match status" value="3"/>
</dbReference>
<dbReference type="InterPro" id="IPR036034">
    <property type="entry name" value="PDZ_sf"/>
</dbReference>
<dbReference type="InterPro" id="IPR015425">
    <property type="entry name" value="FH2_Formin"/>
</dbReference>
<evidence type="ECO:0000256" key="1">
    <source>
        <dbReference type="SAM" id="Coils"/>
    </source>
</evidence>
<accession>A0A8W8HVV4</accession>
<evidence type="ECO:0000256" key="2">
    <source>
        <dbReference type="SAM" id="MobiDB-lite"/>
    </source>
</evidence>
<feature type="domain" description="PDZ" evidence="3">
    <location>
        <begin position="83"/>
        <end position="135"/>
    </location>
</feature>
<keyword evidence="6" id="KW-1185">Reference proteome</keyword>
<feature type="region of interest" description="Disordered" evidence="2">
    <location>
        <begin position="750"/>
        <end position="769"/>
    </location>
</feature>
<reference evidence="5" key="1">
    <citation type="submission" date="2022-08" db="UniProtKB">
        <authorList>
            <consortium name="EnsemblMetazoa"/>
        </authorList>
    </citation>
    <scope>IDENTIFICATION</scope>
    <source>
        <strain evidence="5">05x7-T-G4-1.051#20</strain>
    </source>
</reference>
<dbReference type="SUPFAM" id="SSF101447">
    <property type="entry name" value="Formin homology 2 domain (FH2 domain)"/>
    <property type="match status" value="1"/>
</dbReference>